<dbReference type="GO" id="GO:0019262">
    <property type="term" value="P:N-acetylneuraminate catabolic process"/>
    <property type="evidence" value="ECO:0007669"/>
    <property type="project" value="TreeGrafter"/>
</dbReference>
<protein>
    <submittedName>
        <fullName evidence="3">Glucosamine-6-phosphate deaminase</fullName>
    </submittedName>
</protein>
<dbReference type="GO" id="GO:0004342">
    <property type="term" value="F:glucosamine-6-phosphate deaminase activity"/>
    <property type="evidence" value="ECO:0007669"/>
    <property type="project" value="InterPro"/>
</dbReference>
<evidence type="ECO:0000313" key="3">
    <source>
        <dbReference type="EMBL" id="MBD2860910.1"/>
    </source>
</evidence>
<dbReference type="AlphaFoldDB" id="A0A927C422"/>
<dbReference type="Gene3D" id="3.40.50.1360">
    <property type="match status" value="1"/>
</dbReference>
<evidence type="ECO:0000256" key="1">
    <source>
        <dbReference type="ARBA" id="ARBA00023277"/>
    </source>
</evidence>
<reference evidence="3" key="1">
    <citation type="submission" date="2020-09" db="EMBL/GenBank/DDBJ databases">
        <title>A novel bacterium of genus Paenibacillus, isolated from South China Sea.</title>
        <authorList>
            <person name="Huang H."/>
            <person name="Mo K."/>
            <person name="Hu Y."/>
        </authorList>
    </citation>
    <scope>NUCLEOTIDE SEQUENCE</scope>
    <source>
        <strain evidence="3">IB182363</strain>
    </source>
</reference>
<dbReference type="CDD" id="cd01399">
    <property type="entry name" value="GlcN6P_deaminase"/>
    <property type="match status" value="1"/>
</dbReference>
<dbReference type="GO" id="GO:0006046">
    <property type="term" value="P:N-acetylglucosamine catabolic process"/>
    <property type="evidence" value="ECO:0007669"/>
    <property type="project" value="TreeGrafter"/>
</dbReference>
<dbReference type="GO" id="GO:0005975">
    <property type="term" value="P:carbohydrate metabolic process"/>
    <property type="evidence" value="ECO:0007669"/>
    <property type="project" value="InterPro"/>
</dbReference>
<dbReference type="Proteomes" id="UP000639396">
    <property type="component" value="Unassembled WGS sequence"/>
</dbReference>
<dbReference type="GO" id="GO:0005737">
    <property type="term" value="C:cytoplasm"/>
    <property type="evidence" value="ECO:0007669"/>
    <property type="project" value="TreeGrafter"/>
</dbReference>
<accession>A0A927C422</accession>
<gene>
    <name evidence="3" type="ORF">IDH45_02775</name>
</gene>
<proteinExistence type="predicted"/>
<organism evidence="3 4">
    <name type="scientific">Paenibacillus oceani</name>
    <dbReference type="NCBI Taxonomy" id="2772510"/>
    <lineage>
        <taxon>Bacteria</taxon>
        <taxon>Bacillati</taxon>
        <taxon>Bacillota</taxon>
        <taxon>Bacilli</taxon>
        <taxon>Bacillales</taxon>
        <taxon>Paenibacillaceae</taxon>
        <taxon>Paenibacillus</taxon>
    </lineage>
</organism>
<sequence>MGLQPQPVKAETVDHLKVNVYANRQDLGMSAGRAAAARIKELLGKKAGIRMIFAAAPSQNEFLDTLAADPEIDWSRITAFHMDEYIGLPNDAPQKFSRFLCERLFDKVKPGTVHLIDSSSSIEAECKRYGDLIREAPIDIVCLGIGENGHIAFNDPPVADFNDPHVIKAVELDDACRQQQVNDGCFPSFGDVPTHALTLTIPTMMSGSYLYCMVPGPTKRNAVVRTLSGDISTECPSTVLRRHPECTLYVDRDSYGE</sequence>
<name>A0A927C422_9BACL</name>
<evidence type="ECO:0000259" key="2">
    <source>
        <dbReference type="Pfam" id="PF01182"/>
    </source>
</evidence>
<dbReference type="EMBL" id="JACXJA010000003">
    <property type="protein sequence ID" value="MBD2860910.1"/>
    <property type="molecule type" value="Genomic_DNA"/>
</dbReference>
<feature type="domain" description="Glucosamine/galactosamine-6-phosphate isomerase" evidence="2">
    <location>
        <begin position="23"/>
        <end position="242"/>
    </location>
</feature>
<dbReference type="InterPro" id="IPR006148">
    <property type="entry name" value="Glc/Gal-6P_isomerase"/>
</dbReference>
<dbReference type="GO" id="GO:0042802">
    <property type="term" value="F:identical protein binding"/>
    <property type="evidence" value="ECO:0007669"/>
    <property type="project" value="TreeGrafter"/>
</dbReference>
<dbReference type="InterPro" id="IPR037171">
    <property type="entry name" value="NagB/RpiA_transferase-like"/>
</dbReference>
<dbReference type="GO" id="GO:0006043">
    <property type="term" value="P:glucosamine catabolic process"/>
    <property type="evidence" value="ECO:0007669"/>
    <property type="project" value="TreeGrafter"/>
</dbReference>
<dbReference type="PANTHER" id="PTHR11280:SF6">
    <property type="entry name" value="GLUCOSAMINE-6-PHOSPHATE ISOMERASE NAGB"/>
    <property type="match status" value="1"/>
</dbReference>
<dbReference type="InterPro" id="IPR004547">
    <property type="entry name" value="Glucosamine6P_isomerase"/>
</dbReference>
<comment type="caution">
    <text evidence="3">The sequence shown here is derived from an EMBL/GenBank/DDBJ whole genome shotgun (WGS) entry which is preliminary data.</text>
</comment>
<evidence type="ECO:0000313" key="4">
    <source>
        <dbReference type="Proteomes" id="UP000639396"/>
    </source>
</evidence>
<dbReference type="Pfam" id="PF01182">
    <property type="entry name" value="Glucosamine_iso"/>
    <property type="match status" value="1"/>
</dbReference>
<dbReference type="RefSeq" id="WP_190924442.1">
    <property type="nucleotide sequence ID" value="NZ_JACXJA010000003.1"/>
</dbReference>
<dbReference type="SUPFAM" id="SSF100950">
    <property type="entry name" value="NagB/RpiA/CoA transferase-like"/>
    <property type="match status" value="1"/>
</dbReference>
<dbReference type="PANTHER" id="PTHR11280">
    <property type="entry name" value="GLUCOSAMINE-6-PHOSPHATE ISOMERASE"/>
    <property type="match status" value="1"/>
</dbReference>
<keyword evidence="4" id="KW-1185">Reference proteome</keyword>
<keyword evidence="1" id="KW-0119">Carbohydrate metabolism</keyword>